<evidence type="ECO:0000256" key="1">
    <source>
        <dbReference type="SAM" id="Phobius"/>
    </source>
</evidence>
<evidence type="ECO:0000313" key="3">
    <source>
        <dbReference type="Proteomes" id="UP000094569"/>
    </source>
</evidence>
<dbReference type="PANTHER" id="PTHR35394:SF5">
    <property type="entry name" value="DUF3176 DOMAIN-CONTAINING PROTEIN"/>
    <property type="match status" value="1"/>
</dbReference>
<name>A0A1E3B7B7_ASPCR</name>
<keyword evidence="1" id="KW-0812">Transmembrane</keyword>
<comment type="caution">
    <text evidence="2">The sequence shown here is derived from an EMBL/GenBank/DDBJ whole genome shotgun (WGS) entry which is preliminary data.</text>
</comment>
<feature type="transmembrane region" description="Helical" evidence="1">
    <location>
        <begin position="136"/>
        <end position="159"/>
    </location>
</feature>
<gene>
    <name evidence="2" type="ORF">SI65_07792</name>
</gene>
<reference evidence="2 3" key="1">
    <citation type="journal article" date="2016" name="BMC Genomics">
        <title>Comparative genomic and transcriptomic analyses of the Fuzhuan brick tea-fermentation fungus Aspergillus cristatus.</title>
        <authorList>
            <person name="Ge Y."/>
            <person name="Wang Y."/>
            <person name="Liu Y."/>
            <person name="Tan Y."/>
            <person name="Ren X."/>
            <person name="Zhang X."/>
            <person name="Hyde K.D."/>
            <person name="Liu Y."/>
            <person name="Liu Z."/>
        </authorList>
    </citation>
    <scope>NUCLEOTIDE SEQUENCE [LARGE SCALE GENOMIC DNA]</scope>
    <source>
        <strain evidence="2 3">GZAAS20.1005</strain>
    </source>
</reference>
<keyword evidence="1" id="KW-0472">Membrane</keyword>
<sequence>MACWKPGTSSSVDVASIQVHPGLPTAFEWQNATEFAVCPITESDTEYYASLLTTRSDARALSYNATDATWYPDKDYSEASTADRNYLSAVRAQTVGFDTMVTNIAKSWTRYALTTNDSAVAQGAALVPQTYIQVDWLFLNLPAIVFLLSSVFLVATIVLNNRRHVTLWKSSILPLIYHELAEPLHDNQHTTISKMEQQAQSVDVKLQFTDRKLTLHE</sequence>
<keyword evidence="1" id="KW-1133">Transmembrane helix</keyword>
<dbReference type="Proteomes" id="UP000094569">
    <property type="component" value="Unassembled WGS sequence"/>
</dbReference>
<accession>A0A1E3B7B7</accession>
<protein>
    <submittedName>
        <fullName evidence="2">Uncharacterized protein</fullName>
    </submittedName>
</protein>
<dbReference type="OrthoDB" id="5242705at2759"/>
<organism evidence="2 3">
    <name type="scientific">Aspergillus cristatus</name>
    <name type="common">Chinese Fuzhuan brick tea-fermentation fungus</name>
    <name type="synonym">Eurotium cristatum</name>
    <dbReference type="NCBI Taxonomy" id="573508"/>
    <lineage>
        <taxon>Eukaryota</taxon>
        <taxon>Fungi</taxon>
        <taxon>Dikarya</taxon>
        <taxon>Ascomycota</taxon>
        <taxon>Pezizomycotina</taxon>
        <taxon>Eurotiomycetes</taxon>
        <taxon>Eurotiomycetidae</taxon>
        <taxon>Eurotiales</taxon>
        <taxon>Aspergillaceae</taxon>
        <taxon>Aspergillus</taxon>
        <taxon>Aspergillus subgen. Aspergillus</taxon>
    </lineage>
</organism>
<dbReference type="VEuPathDB" id="FungiDB:SI65_07792"/>
<keyword evidence="3" id="KW-1185">Reference proteome</keyword>
<dbReference type="AlphaFoldDB" id="A0A1E3B7B7"/>
<dbReference type="PANTHER" id="PTHR35394">
    <property type="entry name" value="DUF3176 DOMAIN-CONTAINING PROTEIN"/>
    <property type="match status" value="1"/>
</dbReference>
<evidence type="ECO:0000313" key="2">
    <source>
        <dbReference type="EMBL" id="ODM16827.1"/>
    </source>
</evidence>
<dbReference type="EMBL" id="JXNT01000010">
    <property type="protein sequence ID" value="ODM16827.1"/>
    <property type="molecule type" value="Genomic_DNA"/>
</dbReference>
<proteinExistence type="predicted"/>